<sequence length="391" mass="41105">MGGKAAKASRVAGAGSPESSGRLRDRRDHGSGLSQLLLLGRTGEPRGGGGGEVRAPDSPAAPYSRRVAMVREMHALVRDGDADRAMAVLRSLRQDLGMESTSLDDVLYKYASFRNIVDPITHDLIISLARDIQCPKTEDDALRAFEKLCRQLIYHLSPHSQLRRQSTRRRKPQASTKPALCLEPDGGTLPLSGVPLGSPGHRRELERVASFLQGGSPHLRALNSVELSFAELTDDGLRLLLPGLAALPNLASLALNGNRLTRAVLRDLAESLKEPRSFPSLAWVDLGNNVDIFSLPQPMLLALRKRCPKQGSLPTIHEAMEEKAAAAAVVVAAVAVQRGGCGGAGGSRGHGVAGGAAANGCSGTAAAATSTEEPALGGGSEEQGERGTAVR</sequence>
<dbReference type="CTD" id="388341"/>
<proteinExistence type="predicted"/>
<evidence type="ECO:0000313" key="2">
    <source>
        <dbReference type="Proteomes" id="UP001318040"/>
    </source>
</evidence>
<accession>A0AAJ7TSZ2</accession>
<dbReference type="PANTHER" id="PTHR39654">
    <property type="entry name" value="LEUCINE-RICH REPEAT-CONTAINING PROTEIN 75A-LIKE ISOFORM X1"/>
    <property type="match status" value="1"/>
</dbReference>
<feature type="region of interest" description="Disordered" evidence="1">
    <location>
        <begin position="1"/>
        <end position="61"/>
    </location>
</feature>
<dbReference type="InterPro" id="IPR032675">
    <property type="entry name" value="LRR_dom_sf"/>
</dbReference>
<feature type="compositionally biased region" description="Low complexity" evidence="1">
    <location>
        <begin position="31"/>
        <end position="42"/>
    </location>
</feature>
<feature type="region of interest" description="Disordered" evidence="1">
    <location>
        <begin position="160"/>
        <end position="182"/>
    </location>
</feature>
<name>A0AAJ7TSZ2_PETMA</name>
<reference evidence="3" key="1">
    <citation type="submission" date="2025-08" db="UniProtKB">
        <authorList>
            <consortium name="RefSeq"/>
        </authorList>
    </citation>
    <scope>IDENTIFICATION</scope>
    <source>
        <tissue evidence="3">Sperm</tissue>
    </source>
</reference>
<dbReference type="AlphaFoldDB" id="A0AAJ7TSZ2"/>
<gene>
    <name evidence="3" type="primary">LOC116950188</name>
</gene>
<dbReference type="SUPFAM" id="SSF52047">
    <property type="entry name" value="RNI-like"/>
    <property type="match status" value="1"/>
</dbReference>
<dbReference type="Proteomes" id="UP001318040">
    <property type="component" value="Chromosome 38"/>
</dbReference>
<dbReference type="Gene3D" id="3.80.10.10">
    <property type="entry name" value="Ribonuclease Inhibitor"/>
    <property type="match status" value="1"/>
</dbReference>
<feature type="compositionally biased region" description="Basic residues" evidence="1">
    <location>
        <begin position="161"/>
        <end position="172"/>
    </location>
</feature>
<feature type="region of interest" description="Disordered" evidence="1">
    <location>
        <begin position="360"/>
        <end position="391"/>
    </location>
</feature>
<organism evidence="2 3">
    <name type="scientific">Petromyzon marinus</name>
    <name type="common">Sea lamprey</name>
    <dbReference type="NCBI Taxonomy" id="7757"/>
    <lineage>
        <taxon>Eukaryota</taxon>
        <taxon>Metazoa</taxon>
        <taxon>Chordata</taxon>
        <taxon>Craniata</taxon>
        <taxon>Vertebrata</taxon>
        <taxon>Cyclostomata</taxon>
        <taxon>Hyperoartia</taxon>
        <taxon>Petromyzontiformes</taxon>
        <taxon>Petromyzontidae</taxon>
        <taxon>Petromyzon</taxon>
    </lineage>
</organism>
<dbReference type="RefSeq" id="XP_032823646.1">
    <property type="nucleotide sequence ID" value="XM_032967755.1"/>
</dbReference>
<dbReference type="PANTHER" id="PTHR39654:SF2">
    <property type="entry name" value="LEUCINE-RICH REPEAT-CONTAINING PROTEIN 75A-LIKE ISOFORM X1"/>
    <property type="match status" value="1"/>
</dbReference>
<dbReference type="KEGG" id="pmrn:116950188"/>
<evidence type="ECO:0000256" key="1">
    <source>
        <dbReference type="SAM" id="MobiDB-lite"/>
    </source>
</evidence>
<protein>
    <submittedName>
        <fullName evidence="3">Leucine-rich repeat-containing protein 75A-like</fullName>
    </submittedName>
</protein>
<feature type="compositionally biased region" description="Basic and acidic residues" evidence="1">
    <location>
        <begin position="21"/>
        <end position="30"/>
    </location>
</feature>
<evidence type="ECO:0000313" key="3">
    <source>
        <dbReference type="RefSeq" id="XP_032823646.1"/>
    </source>
</evidence>
<keyword evidence="2" id="KW-1185">Reference proteome</keyword>